<dbReference type="AlphaFoldDB" id="A0A521DYF1"/>
<organism evidence="1 2">
    <name type="scientific">Gracilimonas mengyeensis</name>
    <dbReference type="NCBI Taxonomy" id="1302730"/>
    <lineage>
        <taxon>Bacteria</taxon>
        <taxon>Pseudomonadati</taxon>
        <taxon>Balneolota</taxon>
        <taxon>Balneolia</taxon>
        <taxon>Balneolales</taxon>
        <taxon>Balneolaceae</taxon>
        <taxon>Gracilimonas</taxon>
    </lineage>
</organism>
<dbReference type="Gene3D" id="3.90.180.10">
    <property type="entry name" value="Medium-chain alcohol dehydrogenases, catalytic domain"/>
    <property type="match status" value="1"/>
</dbReference>
<accession>A0A521DYF1</accession>
<keyword evidence="2" id="KW-1185">Reference proteome</keyword>
<evidence type="ECO:0000313" key="2">
    <source>
        <dbReference type="Proteomes" id="UP000317557"/>
    </source>
</evidence>
<evidence type="ECO:0000313" key="1">
    <source>
        <dbReference type="EMBL" id="SMO76101.1"/>
    </source>
</evidence>
<reference evidence="1 2" key="1">
    <citation type="submission" date="2017-05" db="EMBL/GenBank/DDBJ databases">
        <authorList>
            <person name="Varghese N."/>
            <person name="Submissions S."/>
        </authorList>
    </citation>
    <scope>NUCLEOTIDE SEQUENCE [LARGE SCALE GENOMIC DNA]</scope>
    <source>
        <strain evidence="1 2">DSM 21985</strain>
    </source>
</reference>
<name>A0A521DYF1_9BACT</name>
<dbReference type="Proteomes" id="UP000317557">
    <property type="component" value="Unassembled WGS sequence"/>
</dbReference>
<dbReference type="EMBL" id="FXTP01000009">
    <property type="protein sequence ID" value="SMO76101.1"/>
    <property type="molecule type" value="Genomic_DNA"/>
</dbReference>
<evidence type="ECO:0008006" key="3">
    <source>
        <dbReference type="Google" id="ProtNLM"/>
    </source>
</evidence>
<dbReference type="RefSeq" id="WP_221930309.1">
    <property type="nucleotide sequence ID" value="NZ_FXTP01000009.1"/>
</dbReference>
<proteinExistence type="predicted"/>
<dbReference type="InterPro" id="IPR011032">
    <property type="entry name" value="GroES-like_sf"/>
</dbReference>
<protein>
    <recommendedName>
        <fullName evidence="3">Alcohol dehydrogenase GroES-like domain-containing protein</fullName>
    </recommendedName>
</protein>
<sequence>MKAAVHYTYGDEKVLQFEDLPNLLPAENELLIKVVAVTVNRTDCAYLTGKPVIMH</sequence>
<gene>
    <name evidence="1" type="ORF">SAMN06265219_109176</name>
</gene>
<dbReference type="SUPFAM" id="SSF50129">
    <property type="entry name" value="GroES-like"/>
    <property type="match status" value="1"/>
</dbReference>